<gene>
    <name evidence="2" type="ORF">PT974_06516</name>
</gene>
<feature type="region of interest" description="Disordered" evidence="1">
    <location>
        <begin position="179"/>
        <end position="199"/>
    </location>
</feature>
<protein>
    <submittedName>
        <fullName evidence="2">Protein PLANT CADMIUM RESISTANCE 4</fullName>
    </submittedName>
</protein>
<sequence>MSAPTDAPAITPVPVNEAPVATDAPVQPRAGGAVVDDDVNHWKNEFNAVLSKPSETFNSKSAPGANGWSTSLFGCFSPVDTCLITCCVPCVTFGKTHHRVNKSGDMDGYEPVNTSCLLFCGSSFFGLHWVLSALQRSEVRDKYHLEGSCLGDLARSCCCACCNLIQLDKESEHREKLLRESGQQQQYKSNADMVYPGAA</sequence>
<accession>A0ABR0SLN7</accession>
<proteinExistence type="predicted"/>
<keyword evidence="3" id="KW-1185">Reference proteome</keyword>
<feature type="region of interest" description="Disordered" evidence="1">
    <location>
        <begin position="1"/>
        <end position="30"/>
    </location>
</feature>
<evidence type="ECO:0000256" key="1">
    <source>
        <dbReference type="SAM" id="MobiDB-lite"/>
    </source>
</evidence>
<dbReference type="Pfam" id="PF04749">
    <property type="entry name" value="PLAC8"/>
    <property type="match status" value="1"/>
</dbReference>
<name>A0ABR0SLN7_9HYPO</name>
<comment type="caution">
    <text evidence="2">The sequence shown here is derived from an EMBL/GenBank/DDBJ whole genome shotgun (WGS) entry which is preliminary data.</text>
</comment>
<dbReference type="PANTHER" id="PTHR15907">
    <property type="entry name" value="DUF614 FAMILY PROTEIN-RELATED"/>
    <property type="match status" value="1"/>
</dbReference>
<reference evidence="2 3" key="1">
    <citation type="submission" date="2024-01" db="EMBL/GenBank/DDBJ databases">
        <title>Complete genome of Cladobotryum mycophilum ATHUM6906.</title>
        <authorList>
            <person name="Christinaki A.C."/>
            <person name="Myridakis A.I."/>
            <person name="Kouvelis V.N."/>
        </authorList>
    </citation>
    <scope>NUCLEOTIDE SEQUENCE [LARGE SCALE GENOMIC DNA]</scope>
    <source>
        <strain evidence="2 3">ATHUM6906</strain>
    </source>
</reference>
<organism evidence="2 3">
    <name type="scientific">Cladobotryum mycophilum</name>
    <dbReference type="NCBI Taxonomy" id="491253"/>
    <lineage>
        <taxon>Eukaryota</taxon>
        <taxon>Fungi</taxon>
        <taxon>Dikarya</taxon>
        <taxon>Ascomycota</taxon>
        <taxon>Pezizomycotina</taxon>
        <taxon>Sordariomycetes</taxon>
        <taxon>Hypocreomycetidae</taxon>
        <taxon>Hypocreales</taxon>
        <taxon>Hypocreaceae</taxon>
        <taxon>Cladobotryum</taxon>
    </lineage>
</organism>
<evidence type="ECO:0000313" key="2">
    <source>
        <dbReference type="EMBL" id="KAK5993088.1"/>
    </source>
</evidence>
<dbReference type="Proteomes" id="UP001338125">
    <property type="component" value="Unassembled WGS sequence"/>
</dbReference>
<dbReference type="EMBL" id="JAVFKD010000012">
    <property type="protein sequence ID" value="KAK5993088.1"/>
    <property type="molecule type" value="Genomic_DNA"/>
</dbReference>
<dbReference type="NCBIfam" id="TIGR01571">
    <property type="entry name" value="A_thal_Cys_rich"/>
    <property type="match status" value="1"/>
</dbReference>
<evidence type="ECO:0000313" key="3">
    <source>
        <dbReference type="Proteomes" id="UP001338125"/>
    </source>
</evidence>
<dbReference type="InterPro" id="IPR006461">
    <property type="entry name" value="PLAC_motif_containing"/>
</dbReference>